<dbReference type="RefSeq" id="WP_094861750.1">
    <property type="nucleotide sequence ID" value="NZ_NKYE01000003.1"/>
</dbReference>
<evidence type="ECO:0000313" key="2">
    <source>
        <dbReference type="EMBL" id="OZM73993.1"/>
    </source>
</evidence>
<keyword evidence="1" id="KW-0812">Transmembrane</keyword>
<accession>A0A263D6E9</accession>
<dbReference type="EMBL" id="NKYE01000003">
    <property type="protein sequence ID" value="OZM73993.1"/>
    <property type="molecule type" value="Genomic_DNA"/>
</dbReference>
<keyword evidence="3" id="KW-1185">Reference proteome</keyword>
<organism evidence="2 3">
    <name type="scientific">Amycolatopsis antarctica</name>
    <dbReference type="NCBI Taxonomy" id="1854586"/>
    <lineage>
        <taxon>Bacteria</taxon>
        <taxon>Bacillati</taxon>
        <taxon>Actinomycetota</taxon>
        <taxon>Actinomycetes</taxon>
        <taxon>Pseudonocardiales</taxon>
        <taxon>Pseudonocardiaceae</taxon>
        <taxon>Amycolatopsis</taxon>
    </lineage>
</organism>
<comment type="caution">
    <text evidence="2">The sequence shown here is derived from an EMBL/GenBank/DDBJ whole genome shotgun (WGS) entry which is preliminary data.</text>
</comment>
<sequence>MATPTDIPIRRNRRPQLIAGAVLVAGIAAGATYALTGNSDADPIERGTFEGRGTITIADTTAVGYRNPADAMAASAPCEGSGDHSYLYPGPGMTAAAPDEMLDTGVPMLVGFGEVKAGTSTAGQCVFPFTVDVGDQWGRYTITVGAHDLGTVTEQQLRDGTATLTVD</sequence>
<gene>
    <name evidence="2" type="ORF">CFN78_06810</name>
</gene>
<proteinExistence type="predicted"/>
<keyword evidence="1" id="KW-0472">Membrane</keyword>
<dbReference type="AlphaFoldDB" id="A0A263D6E9"/>
<evidence type="ECO:0000313" key="3">
    <source>
        <dbReference type="Proteomes" id="UP000242444"/>
    </source>
</evidence>
<evidence type="ECO:0000256" key="1">
    <source>
        <dbReference type="SAM" id="Phobius"/>
    </source>
</evidence>
<protein>
    <submittedName>
        <fullName evidence="2">Uncharacterized protein</fullName>
    </submittedName>
</protein>
<feature type="transmembrane region" description="Helical" evidence="1">
    <location>
        <begin position="17"/>
        <end position="36"/>
    </location>
</feature>
<keyword evidence="1" id="KW-1133">Transmembrane helix</keyword>
<reference evidence="2 3" key="1">
    <citation type="submission" date="2017-07" db="EMBL/GenBank/DDBJ databases">
        <title>Amycolatopsis antarcticus sp. nov., isolated from the surface of an Antarcticus brown macroalga.</title>
        <authorList>
            <person name="Wang J."/>
            <person name="Leiva S."/>
            <person name="Huang J."/>
            <person name="Huang Y."/>
        </authorList>
    </citation>
    <scope>NUCLEOTIDE SEQUENCE [LARGE SCALE GENOMIC DNA]</scope>
    <source>
        <strain evidence="2 3">AU-G6</strain>
    </source>
</reference>
<name>A0A263D6E9_9PSEU</name>
<dbReference type="Proteomes" id="UP000242444">
    <property type="component" value="Unassembled WGS sequence"/>
</dbReference>
<dbReference type="InParanoid" id="A0A263D6E9"/>